<protein>
    <submittedName>
        <fullName evidence="2">Uncharacterized protein</fullName>
    </submittedName>
</protein>
<dbReference type="AlphaFoldDB" id="A0A564Y8U1"/>
<evidence type="ECO:0000256" key="1">
    <source>
        <dbReference type="SAM" id="MobiDB-lite"/>
    </source>
</evidence>
<dbReference type="EMBL" id="CABIJS010000111">
    <property type="protein sequence ID" value="VUZ43717.1"/>
    <property type="molecule type" value="Genomic_DNA"/>
</dbReference>
<dbReference type="Proteomes" id="UP000321570">
    <property type="component" value="Unassembled WGS sequence"/>
</dbReference>
<keyword evidence="3" id="KW-1185">Reference proteome</keyword>
<evidence type="ECO:0000313" key="2">
    <source>
        <dbReference type="EMBL" id="VUZ43717.1"/>
    </source>
</evidence>
<gene>
    <name evidence="2" type="ORF">WMSIL1_LOCUS4019</name>
</gene>
<reference evidence="2 3" key="1">
    <citation type="submission" date="2019-07" db="EMBL/GenBank/DDBJ databases">
        <authorList>
            <person name="Jastrzebski P J."/>
            <person name="Paukszto L."/>
            <person name="Jastrzebski P J."/>
        </authorList>
    </citation>
    <scope>NUCLEOTIDE SEQUENCE [LARGE SCALE GENOMIC DNA]</scope>
    <source>
        <strain evidence="2 3">WMS-il1</strain>
    </source>
</reference>
<evidence type="ECO:0000313" key="3">
    <source>
        <dbReference type="Proteomes" id="UP000321570"/>
    </source>
</evidence>
<name>A0A564Y8U1_HYMDI</name>
<sequence length="125" mass="13496">MPPDISNTSKTNVSVNSSTNSIQCPVGPVSPKVFPTVNPVEAAKNNMISHLPDGDSVKIICLSHSMESSMTKVVSKPTVRKQQSVPASCLLYHQRKQICCLKGHKEGCCTLPPPELINRPSRSSL</sequence>
<feature type="region of interest" description="Disordered" evidence="1">
    <location>
        <begin position="1"/>
        <end position="21"/>
    </location>
</feature>
<proteinExistence type="predicted"/>
<organism evidence="2 3">
    <name type="scientific">Hymenolepis diminuta</name>
    <name type="common">Rat tapeworm</name>
    <dbReference type="NCBI Taxonomy" id="6216"/>
    <lineage>
        <taxon>Eukaryota</taxon>
        <taxon>Metazoa</taxon>
        <taxon>Spiralia</taxon>
        <taxon>Lophotrochozoa</taxon>
        <taxon>Platyhelminthes</taxon>
        <taxon>Cestoda</taxon>
        <taxon>Eucestoda</taxon>
        <taxon>Cyclophyllidea</taxon>
        <taxon>Hymenolepididae</taxon>
        <taxon>Hymenolepis</taxon>
    </lineage>
</organism>
<accession>A0A564Y8U1</accession>